<reference evidence="3" key="1">
    <citation type="submission" date="2014-02" db="EMBL/GenBank/DDBJ databases">
        <title>The Genome Sequence of Trichophyton rubrum (morphotype fischeri) CBS 288.86.</title>
        <authorList>
            <consortium name="The Broad Institute Genomics Platform"/>
            <person name="Cuomo C.A."/>
            <person name="White T.C."/>
            <person name="Graser Y."/>
            <person name="Martinez-Rossi N."/>
            <person name="Heitman J."/>
            <person name="Young S.K."/>
            <person name="Zeng Q."/>
            <person name="Gargeya S."/>
            <person name="Abouelleil A."/>
            <person name="Alvarado L."/>
            <person name="Chapman S.B."/>
            <person name="Gainer-Dewar J."/>
            <person name="Goldberg J."/>
            <person name="Griggs A."/>
            <person name="Gujja S."/>
            <person name="Hansen M."/>
            <person name="Howarth C."/>
            <person name="Imamovic A."/>
            <person name="Larimer J."/>
            <person name="Martinez D."/>
            <person name="Murphy C."/>
            <person name="Pearson M.D."/>
            <person name="Persinoti G."/>
            <person name="Poon T."/>
            <person name="Priest M."/>
            <person name="Roberts A.D."/>
            <person name="Saif S."/>
            <person name="Shea T.D."/>
            <person name="Sykes S.N."/>
            <person name="Wortman J."/>
            <person name="Nusbaum C."/>
            <person name="Birren B."/>
        </authorList>
    </citation>
    <scope>NUCLEOTIDE SEQUENCE [LARGE SCALE GENOMIC DNA]</scope>
    <source>
        <strain evidence="3">CBS 288.86</strain>
    </source>
</reference>
<gene>
    <name evidence="3" type="ORF">H103_01153</name>
</gene>
<organism evidence="3">
    <name type="scientific">Trichophyton rubrum CBS 288.86</name>
    <dbReference type="NCBI Taxonomy" id="1215330"/>
    <lineage>
        <taxon>Eukaryota</taxon>
        <taxon>Fungi</taxon>
        <taxon>Dikarya</taxon>
        <taxon>Ascomycota</taxon>
        <taxon>Pezizomycotina</taxon>
        <taxon>Eurotiomycetes</taxon>
        <taxon>Eurotiomycetidae</taxon>
        <taxon>Onygenales</taxon>
        <taxon>Arthrodermataceae</taxon>
        <taxon>Trichophyton</taxon>
    </lineage>
</organism>
<dbReference type="EMBL" id="KK207720">
    <property type="protein sequence ID" value="EZF56444.1"/>
    <property type="molecule type" value="Genomic_DNA"/>
</dbReference>
<dbReference type="Proteomes" id="UP000023758">
    <property type="component" value="Unassembled WGS sequence"/>
</dbReference>
<dbReference type="HOGENOM" id="CLU_1367113_0_0_1"/>
<feature type="compositionally biased region" description="Basic residues" evidence="1">
    <location>
        <begin position="94"/>
        <end position="108"/>
    </location>
</feature>
<accession>A0A022WDN5</accession>
<protein>
    <submittedName>
        <fullName evidence="3">Uncharacterized protein</fullName>
    </submittedName>
</protein>
<feature type="transmembrane region" description="Helical" evidence="2">
    <location>
        <begin position="145"/>
        <end position="171"/>
    </location>
</feature>
<dbReference type="AlphaFoldDB" id="A0A022WDN5"/>
<keyword evidence="2" id="KW-0472">Membrane</keyword>
<sequence length="199" mass="22290">MKQTQVRPKRKKSNSFSLSLILSRLNLSVLPSFPCLLLEAPPPGLVIDPQKGSPRAYLFPPVFTVRASRSLASHLRVASSTNCKSLADDPFRRSKYKSKAQKEPKRRRDSSSSSFCFRGGDRKCRLAGLASSGPPCFFQPFAGNWAFPLPFFVFFCYYLLFLLSAASLSFSNSGNSGKERRELRPESDYISLVGRQYSL</sequence>
<evidence type="ECO:0000313" key="3">
    <source>
        <dbReference type="EMBL" id="EZF56444.1"/>
    </source>
</evidence>
<proteinExistence type="predicted"/>
<feature type="region of interest" description="Disordered" evidence="1">
    <location>
        <begin position="94"/>
        <end position="115"/>
    </location>
</feature>
<keyword evidence="2" id="KW-0812">Transmembrane</keyword>
<keyword evidence="2" id="KW-1133">Transmembrane helix</keyword>
<name>A0A022WDN5_TRIRU</name>
<evidence type="ECO:0000256" key="2">
    <source>
        <dbReference type="SAM" id="Phobius"/>
    </source>
</evidence>
<evidence type="ECO:0000256" key="1">
    <source>
        <dbReference type="SAM" id="MobiDB-lite"/>
    </source>
</evidence>